<dbReference type="FunCoup" id="G2QEY7">
    <property type="interactions" value="8"/>
</dbReference>
<feature type="compositionally biased region" description="Polar residues" evidence="1">
    <location>
        <begin position="494"/>
        <end position="506"/>
    </location>
</feature>
<name>G2QEY7_THET4</name>
<feature type="compositionally biased region" description="Basic and acidic residues" evidence="1">
    <location>
        <begin position="427"/>
        <end position="439"/>
    </location>
</feature>
<dbReference type="InterPro" id="IPR008812">
    <property type="entry name" value="Ran_GTP-bd-rel"/>
</dbReference>
<evidence type="ECO:0000313" key="3">
    <source>
        <dbReference type="Proteomes" id="UP000007322"/>
    </source>
</evidence>
<keyword evidence="3" id="KW-1185">Reference proteome</keyword>
<dbReference type="HOGENOM" id="CLU_014536_1_1_1"/>
<dbReference type="GO" id="GO:0005634">
    <property type="term" value="C:nucleus"/>
    <property type="evidence" value="ECO:0007669"/>
    <property type="project" value="TreeGrafter"/>
</dbReference>
<gene>
    <name evidence="2" type="ORF">MYCTH_82292</name>
</gene>
<dbReference type="PANTHER" id="PTHR31010:SF2">
    <property type="entry name" value="RAN-SPECIFIC GTPASE-ACTIVATING PROTEIN 30"/>
    <property type="match status" value="1"/>
</dbReference>
<evidence type="ECO:0000313" key="2">
    <source>
        <dbReference type="EMBL" id="AEO59016.1"/>
    </source>
</evidence>
<dbReference type="Pfam" id="PF05508">
    <property type="entry name" value="Ran-binding"/>
    <property type="match status" value="1"/>
</dbReference>
<proteinExistence type="predicted"/>
<evidence type="ECO:0000256" key="1">
    <source>
        <dbReference type="SAM" id="MobiDB-lite"/>
    </source>
</evidence>
<dbReference type="KEGG" id="mtm:MYCTH_82292"/>
<dbReference type="GO" id="GO:0005737">
    <property type="term" value="C:cytoplasm"/>
    <property type="evidence" value="ECO:0007669"/>
    <property type="project" value="TreeGrafter"/>
</dbReference>
<dbReference type="VEuPathDB" id="FungiDB:MYCTH_82292"/>
<dbReference type="OrthoDB" id="512915at2759"/>
<dbReference type="InParanoid" id="G2QEY7"/>
<reference evidence="2 3" key="1">
    <citation type="journal article" date="2011" name="Nat. Biotechnol.">
        <title>Comparative genomic analysis of the thermophilic biomass-degrading fungi Myceliophthora thermophila and Thielavia terrestris.</title>
        <authorList>
            <person name="Berka R.M."/>
            <person name="Grigoriev I.V."/>
            <person name="Otillar R."/>
            <person name="Salamov A."/>
            <person name="Grimwood J."/>
            <person name="Reid I."/>
            <person name="Ishmael N."/>
            <person name="John T."/>
            <person name="Darmond C."/>
            <person name="Moisan M.-C."/>
            <person name="Henrissat B."/>
            <person name="Coutinho P.M."/>
            <person name="Lombard V."/>
            <person name="Natvig D.O."/>
            <person name="Lindquist E."/>
            <person name="Schmutz J."/>
            <person name="Lucas S."/>
            <person name="Harris P."/>
            <person name="Powlowski J."/>
            <person name="Bellemare A."/>
            <person name="Taylor D."/>
            <person name="Butler G."/>
            <person name="de Vries R.P."/>
            <person name="Allijn I.E."/>
            <person name="van den Brink J."/>
            <person name="Ushinsky S."/>
            <person name="Storms R."/>
            <person name="Powell A.J."/>
            <person name="Paulsen I.T."/>
            <person name="Elbourne L.D.H."/>
            <person name="Baker S.E."/>
            <person name="Magnuson J."/>
            <person name="LaBoissiere S."/>
            <person name="Clutterbuck A.J."/>
            <person name="Martinez D."/>
            <person name="Wogulis M."/>
            <person name="de Leon A.L."/>
            <person name="Rey M.W."/>
            <person name="Tsang A."/>
        </authorList>
    </citation>
    <scope>NUCLEOTIDE SEQUENCE [LARGE SCALE GENOMIC DNA]</scope>
    <source>
        <strain evidence="3">ATCC 42464 / BCRC 31852 / DSM 1799</strain>
    </source>
</reference>
<dbReference type="GO" id="GO:0030695">
    <property type="term" value="F:GTPase regulator activity"/>
    <property type="evidence" value="ECO:0007669"/>
    <property type="project" value="TreeGrafter"/>
</dbReference>
<dbReference type="OMA" id="WDPYNES"/>
<sequence length="638" mass="70699">MDALLQTLGAQTVNFAIRSGLALTSRYAVQQCSRLLKSVNDKAVRAELRTLQKVLDDRIKILSPALDLIEFKSSRGNAFLEAAVPLAKSLHREIVRLGKRLDSAATAEEECYGSSANRRGSRVSEAHHAELLAIVRDIKELLARIDRDIPLLQFAITVSGEKMSSTMTPGISPSRMMQASALLSFADAQFVANPRHPMQVGSCFTLSLYMLFLGHSQVGPSPGSEDVSPLTPPGNKDHRAKEVPYGLGEGERKPIWQEVIHKARVRLCRVPADWTFDPAQGYKPGHSYGSHFPEAVSRRRAVSLRGLSDGYSYHLEIIEDLDDGRLHDGDESRSRPYEDIPMAGLRESIPIHQISKIFYTDTGRILNIGNNDERGNNPVLLLKRDINAKCPIRMRQEWFEEPEPEKETESPSSTADDSSEFDEQEDVDRQLWEESEHSPKSWASQDGTRATCLPAHLDPEWLALEVYTEEDGSDDEDEADEVDEEGDDTRSESGARQQVLSGSAQASGDGLSPDSNILAQLEHVSISASSPAQDPGRQPAVCIQKPREDVGASYVTRSPFGSITSSLSLLEMLIRLTSLQEFQQASHLAIPDHILMFFLEETSTTGLHGEAHWQARTDAKRRMGFDPYTDSFPAQNGE</sequence>
<dbReference type="eggNOG" id="ENOG502R7I3">
    <property type="taxonomic scope" value="Eukaryota"/>
</dbReference>
<feature type="compositionally biased region" description="Acidic residues" evidence="1">
    <location>
        <begin position="417"/>
        <end position="426"/>
    </location>
</feature>
<feature type="region of interest" description="Disordered" evidence="1">
    <location>
        <begin position="469"/>
        <end position="515"/>
    </location>
</feature>
<dbReference type="GeneID" id="11514048"/>
<dbReference type="PANTHER" id="PTHR31010">
    <property type="entry name" value="RAN-SPECIFIC GTPASE-ACTIVATING PROTEIN 30-RELATED"/>
    <property type="match status" value="1"/>
</dbReference>
<protein>
    <submittedName>
        <fullName evidence="2">RanGTP-binding-like protein</fullName>
    </submittedName>
</protein>
<accession>G2QEY7</accession>
<feature type="region of interest" description="Disordered" evidence="1">
    <location>
        <begin position="220"/>
        <end position="241"/>
    </location>
</feature>
<organism evidence="2 3">
    <name type="scientific">Thermothelomyces thermophilus (strain ATCC 42464 / BCRC 31852 / DSM 1799)</name>
    <name type="common">Sporotrichum thermophile</name>
    <dbReference type="NCBI Taxonomy" id="573729"/>
    <lineage>
        <taxon>Eukaryota</taxon>
        <taxon>Fungi</taxon>
        <taxon>Dikarya</taxon>
        <taxon>Ascomycota</taxon>
        <taxon>Pezizomycotina</taxon>
        <taxon>Sordariomycetes</taxon>
        <taxon>Sordariomycetidae</taxon>
        <taxon>Sordariales</taxon>
        <taxon>Chaetomiaceae</taxon>
        <taxon>Thermothelomyces</taxon>
    </lineage>
</organism>
<feature type="region of interest" description="Disordered" evidence="1">
    <location>
        <begin position="395"/>
        <end position="447"/>
    </location>
</feature>
<feature type="compositionally biased region" description="Acidic residues" evidence="1">
    <location>
        <begin position="469"/>
        <end position="487"/>
    </location>
</feature>
<dbReference type="RefSeq" id="XP_003664261.1">
    <property type="nucleotide sequence ID" value="XM_003664213.1"/>
</dbReference>
<dbReference type="Proteomes" id="UP000007322">
    <property type="component" value="Chromosome 4"/>
</dbReference>
<dbReference type="AlphaFoldDB" id="G2QEY7"/>
<dbReference type="EMBL" id="CP003005">
    <property type="protein sequence ID" value="AEO59016.1"/>
    <property type="molecule type" value="Genomic_DNA"/>
</dbReference>